<feature type="compositionally biased region" description="Polar residues" evidence="1">
    <location>
        <begin position="83"/>
        <end position="94"/>
    </location>
</feature>
<feature type="region of interest" description="Disordered" evidence="1">
    <location>
        <begin position="75"/>
        <end position="94"/>
    </location>
</feature>
<keyword evidence="3" id="KW-1185">Reference proteome</keyword>
<sequence length="94" mass="10197">MTEKVCARTPCAFLAMPVISETGSLETSEFCSEACALVFEWLARLAVADDNDETQRQFLMAYHVTALLSLRRNPGDMWATPENGPQTGVNGVGG</sequence>
<reference evidence="2 3" key="1">
    <citation type="submission" date="2024-10" db="EMBL/GenBank/DDBJ databases">
        <title>The Natural Products Discovery Center: Release of the First 8490 Sequenced Strains for Exploring Actinobacteria Biosynthetic Diversity.</title>
        <authorList>
            <person name="Kalkreuter E."/>
            <person name="Kautsar S.A."/>
            <person name="Yang D."/>
            <person name="Bader C.D."/>
            <person name="Teijaro C.N."/>
            <person name="Fluegel L."/>
            <person name="Davis C.M."/>
            <person name="Simpson J.R."/>
            <person name="Lauterbach L."/>
            <person name="Steele A.D."/>
            <person name="Gui C."/>
            <person name="Meng S."/>
            <person name="Li G."/>
            <person name="Viehrig K."/>
            <person name="Ye F."/>
            <person name="Su P."/>
            <person name="Kiefer A.F."/>
            <person name="Nichols A."/>
            <person name="Cepeda A.J."/>
            <person name="Yan W."/>
            <person name="Fan B."/>
            <person name="Jiang Y."/>
            <person name="Adhikari A."/>
            <person name="Zheng C.-J."/>
            <person name="Schuster L."/>
            <person name="Cowan T.M."/>
            <person name="Smanski M.J."/>
            <person name="Chevrette M.G."/>
            <person name="De Carvalho L.P.S."/>
            <person name="Shen B."/>
        </authorList>
    </citation>
    <scope>NUCLEOTIDE SEQUENCE [LARGE SCALE GENOMIC DNA]</scope>
    <source>
        <strain evidence="2 3">NPDC093086</strain>
    </source>
</reference>
<evidence type="ECO:0000313" key="3">
    <source>
        <dbReference type="Proteomes" id="UP001617907"/>
    </source>
</evidence>
<proteinExistence type="predicted"/>
<name>A0ABW8HHP0_9ACTN</name>
<dbReference type="EMBL" id="JBIVPC010000017">
    <property type="protein sequence ID" value="MFJ6040235.1"/>
    <property type="molecule type" value="Genomic_DNA"/>
</dbReference>
<accession>A0ABW8HHP0</accession>
<comment type="caution">
    <text evidence="2">The sequence shown here is derived from an EMBL/GenBank/DDBJ whole genome shotgun (WGS) entry which is preliminary data.</text>
</comment>
<dbReference type="RefSeq" id="WP_350891371.1">
    <property type="nucleotide sequence ID" value="NZ_JBEOTR010000017.1"/>
</dbReference>
<dbReference type="Proteomes" id="UP001617907">
    <property type="component" value="Unassembled WGS sequence"/>
</dbReference>
<organism evidence="2 3">
    <name type="scientific">Streptomyces ardesiacus</name>
    <dbReference type="NCBI Taxonomy" id="285564"/>
    <lineage>
        <taxon>Bacteria</taxon>
        <taxon>Bacillati</taxon>
        <taxon>Actinomycetota</taxon>
        <taxon>Actinomycetes</taxon>
        <taxon>Kitasatosporales</taxon>
        <taxon>Streptomycetaceae</taxon>
        <taxon>Streptomyces</taxon>
    </lineage>
</organism>
<evidence type="ECO:0000256" key="1">
    <source>
        <dbReference type="SAM" id="MobiDB-lite"/>
    </source>
</evidence>
<evidence type="ECO:0000313" key="2">
    <source>
        <dbReference type="EMBL" id="MFJ6040235.1"/>
    </source>
</evidence>
<gene>
    <name evidence="2" type="ORF">ACIQFM_28720</name>
</gene>
<protein>
    <submittedName>
        <fullName evidence="2">Uncharacterized protein</fullName>
    </submittedName>
</protein>